<feature type="region of interest" description="Disordered" evidence="1">
    <location>
        <begin position="696"/>
        <end position="723"/>
    </location>
</feature>
<sequence>MPEIKQTTCIQDLPPQDRRKKLENAPLEHYTVYAQITKDGRSPPDAIAYHPDDMNLEYGMAIHHPHEIIQRKRKMSDCRQGRESTAEFESRLCNALENDLRPNKRARVDRAPSVFPNQTRDGQLFPATQAWVAQGQPSFSTSEAAPASQVQRSDTPIIISATPSPVQENAKPQVPAAHGHQTTCTEDELVNKIPRAPIILQASQVSTNLPQLGNGLSAYPPLNVGPHASQNKPPPVANFAKSAAPTQPTSRHNGQQGTTPHPLNNTATTAQLPGSHNCERPGVDGQTGQYRQGTSRLQPQHPAQVSKPASALYRSKEDTERPGDELPRPGCRAGQPLSNEALQALDSIRTIFHVWREGVNVPQRKDLKQLNDFDNNGLLRSSSALWHWRWDKNVCAEEYWHYLLIRPTKAPRFKQKTSLVRQENGGIVALSTPRISASSLPVSSGQNPSATGADASRVYGNQASSNKGQSPTAIRNDFPSMDPRLLGVAGVSSRNHGSGLSPSLASPFQRTARHAPNHMAAAATTAPTPSKMPEGQRYPVSAQQDNLTLATGIRQAQHPHQYSTPQRTNMPMPFAGSGSHGRQASAGLDRAGKPASFYNTPTQSPKYGLQGGIPFQGQINTGNMAQSGQMGAQVSTHGNFASPLLQYGAQTPINNAAAYMSPPTSSVVGLAALQSPSRQQGMVIPGHTPRLARSAFTPGGEINPRSMQSPSRQTGVAGPGMNVASQMRHMSNGAANHVGAYQSLTEQPSPMRNHAASHSPLSQQQYGAQLPADFVSSAAQNGSFGTAHGPGRRWQLAEVQAMANSMRHSNAQMQYGGSNRSTGGNGMAYQTHQSIAEGSDLHNSTPSAGMYGWSF</sequence>
<feature type="compositionally biased region" description="Polar residues" evidence="1">
    <location>
        <begin position="437"/>
        <end position="450"/>
    </location>
</feature>
<feature type="region of interest" description="Disordered" evidence="1">
    <location>
        <begin position="220"/>
        <end position="336"/>
    </location>
</feature>
<feature type="compositionally biased region" description="Basic and acidic residues" evidence="1">
    <location>
        <begin position="314"/>
        <end position="327"/>
    </location>
</feature>
<proteinExistence type="predicted"/>
<feature type="compositionally biased region" description="Polar residues" evidence="1">
    <location>
        <begin position="705"/>
        <end position="714"/>
    </location>
</feature>
<feature type="compositionally biased region" description="Polar residues" evidence="1">
    <location>
        <begin position="244"/>
        <end position="274"/>
    </location>
</feature>
<feature type="compositionally biased region" description="Polar residues" evidence="1">
    <location>
        <begin position="492"/>
        <end position="509"/>
    </location>
</feature>
<feature type="region of interest" description="Disordered" evidence="1">
    <location>
        <begin position="576"/>
        <end position="605"/>
    </location>
</feature>
<keyword evidence="3" id="KW-1185">Reference proteome</keyword>
<feature type="compositionally biased region" description="Low complexity" evidence="1">
    <location>
        <begin position="517"/>
        <end position="529"/>
    </location>
</feature>
<protein>
    <submittedName>
        <fullName evidence="2">Uncharacterized protein</fullName>
    </submittedName>
</protein>
<evidence type="ECO:0000313" key="3">
    <source>
        <dbReference type="Proteomes" id="UP000799436"/>
    </source>
</evidence>
<dbReference type="Proteomes" id="UP000799436">
    <property type="component" value="Unassembled WGS sequence"/>
</dbReference>
<feature type="region of interest" description="Disordered" evidence="1">
    <location>
        <begin position="134"/>
        <end position="154"/>
    </location>
</feature>
<feature type="compositionally biased region" description="Polar residues" evidence="1">
    <location>
        <begin position="286"/>
        <end position="303"/>
    </location>
</feature>
<feature type="compositionally biased region" description="Polar residues" evidence="1">
    <location>
        <begin position="1"/>
        <end position="10"/>
    </location>
</feature>
<name>A0A6G1L9L7_9PEZI</name>
<feature type="region of interest" description="Disordered" evidence="1">
    <location>
        <begin position="437"/>
        <end position="537"/>
    </location>
</feature>
<organism evidence="2 3">
    <name type="scientific">Teratosphaeria nubilosa</name>
    <dbReference type="NCBI Taxonomy" id="161662"/>
    <lineage>
        <taxon>Eukaryota</taxon>
        <taxon>Fungi</taxon>
        <taxon>Dikarya</taxon>
        <taxon>Ascomycota</taxon>
        <taxon>Pezizomycotina</taxon>
        <taxon>Dothideomycetes</taxon>
        <taxon>Dothideomycetidae</taxon>
        <taxon>Mycosphaerellales</taxon>
        <taxon>Teratosphaeriaceae</taxon>
        <taxon>Teratosphaeria</taxon>
    </lineage>
</organism>
<evidence type="ECO:0000256" key="1">
    <source>
        <dbReference type="SAM" id="MobiDB-lite"/>
    </source>
</evidence>
<dbReference type="EMBL" id="ML995837">
    <property type="protein sequence ID" value="KAF2769118.1"/>
    <property type="molecule type" value="Genomic_DNA"/>
</dbReference>
<feature type="region of interest" description="Disordered" evidence="1">
    <location>
        <begin position="1"/>
        <end position="24"/>
    </location>
</feature>
<evidence type="ECO:0000313" key="2">
    <source>
        <dbReference type="EMBL" id="KAF2769118.1"/>
    </source>
</evidence>
<dbReference type="AlphaFoldDB" id="A0A6G1L9L7"/>
<reference evidence="2" key="1">
    <citation type="journal article" date="2020" name="Stud. Mycol.">
        <title>101 Dothideomycetes genomes: a test case for predicting lifestyles and emergence of pathogens.</title>
        <authorList>
            <person name="Haridas S."/>
            <person name="Albert R."/>
            <person name="Binder M."/>
            <person name="Bloem J."/>
            <person name="Labutti K."/>
            <person name="Salamov A."/>
            <person name="Andreopoulos B."/>
            <person name="Baker S."/>
            <person name="Barry K."/>
            <person name="Bills G."/>
            <person name="Bluhm B."/>
            <person name="Cannon C."/>
            <person name="Castanera R."/>
            <person name="Culley D."/>
            <person name="Daum C."/>
            <person name="Ezra D."/>
            <person name="Gonzalez J."/>
            <person name="Henrissat B."/>
            <person name="Kuo A."/>
            <person name="Liang C."/>
            <person name="Lipzen A."/>
            <person name="Lutzoni F."/>
            <person name="Magnuson J."/>
            <person name="Mondo S."/>
            <person name="Nolan M."/>
            <person name="Ohm R."/>
            <person name="Pangilinan J."/>
            <person name="Park H.-J."/>
            <person name="Ramirez L."/>
            <person name="Alfaro M."/>
            <person name="Sun H."/>
            <person name="Tritt A."/>
            <person name="Yoshinaga Y."/>
            <person name="Zwiers L.-H."/>
            <person name="Turgeon B."/>
            <person name="Goodwin S."/>
            <person name="Spatafora J."/>
            <person name="Crous P."/>
            <person name="Grigoriev I."/>
        </authorList>
    </citation>
    <scope>NUCLEOTIDE SEQUENCE</scope>
    <source>
        <strain evidence="2">CBS 116005</strain>
    </source>
</reference>
<gene>
    <name evidence="2" type="ORF">EJ03DRAFT_374778</name>
</gene>
<feature type="compositionally biased region" description="Polar residues" evidence="1">
    <location>
        <begin position="135"/>
        <end position="154"/>
    </location>
</feature>
<dbReference type="OrthoDB" id="10332011at2759"/>
<feature type="compositionally biased region" description="Polar residues" evidence="1">
    <location>
        <begin position="459"/>
        <end position="473"/>
    </location>
</feature>
<accession>A0A6G1L9L7</accession>